<organism evidence="7 8">
    <name type="scientific">Bianquea renquensis</name>
    <dbReference type="NCBI Taxonomy" id="2763661"/>
    <lineage>
        <taxon>Bacteria</taxon>
        <taxon>Bacillati</taxon>
        <taxon>Bacillota</taxon>
        <taxon>Clostridia</taxon>
        <taxon>Eubacteriales</taxon>
        <taxon>Bianqueaceae</taxon>
        <taxon>Bianquea</taxon>
    </lineage>
</organism>
<dbReference type="SUPFAM" id="SSF161098">
    <property type="entry name" value="MetI-like"/>
    <property type="match status" value="1"/>
</dbReference>
<proteinExistence type="inferred from homology"/>
<sequence length="318" mass="36507">MKVNVQQVNLSNGNTQRRRRLLRDMKSARYLYMLIIPVMIYIVIFKYGPMYGIIMAFKDYKIGDGIWGSAWVGVKHFRTLFNSYDFYRILRNSLLLNVYSVIFQFPVPILLALLLNEVKCNRFKKPVQSILYLPHFLSWVILAGIVIQMLSPSTGIVNAIIKFFGGEPIYFMSSKGWWLVVFIISGIWKESGWGTIIYLAAISGVDAQLYEAAQIDGAGKLRQIWHITMPAIKPTIVILLVMRMGSMMDVGFDQIYMLSNDYVRDVADVFSTYIYRMGIENIRYSYTTAIGLFQSIVNLILLAGTNWVAHRLGEQGIW</sequence>
<comment type="caution">
    <text evidence="7">The sequence shown here is derived from an EMBL/GenBank/DDBJ whole genome shotgun (WGS) entry which is preliminary data.</text>
</comment>
<evidence type="ECO:0000313" key="8">
    <source>
        <dbReference type="Proteomes" id="UP000657006"/>
    </source>
</evidence>
<dbReference type="PANTHER" id="PTHR43496:SF1">
    <property type="entry name" value="POLYGALACTURONAN_RHAMNOGALACTURONAN TRANSPORT SYSTEM PERMEASE PROTEIN YTEP"/>
    <property type="match status" value="1"/>
</dbReference>
<dbReference type="PROSITE" id="PS50928">
    <property type="entry name" value="ABC_TM1"/>
    <property type="match status" value="1"/>
</dbReference>
<dbReference type="EMBL" id="JACRSQ010000024">
    <property type="protein sequence ID" value="MBC8544545.1"/>
    <property type="molecule type" value="Genomic_DNA"/>
</dbReference>
<evidence type="ECO:0000313" key="7">
    <source>
        <dbReference type="EMBL" id="MBC8544545.1"/>
    </source>
</evidence>
<dbReference type="RefSeq" id="WP_177714193.1">
    <property type="nucleotide sequence ID" value="NZ_JACRSQ010000024.1"/>
</dbReference>
<feature type="transmembrane region" description="Helical" evidence="5">
    <location>
        <begin position="30"/>
        <end position="48"/>
    </location>
</feature>
<dbReference type="InterPro" id="IPR035906">
    <property type="entry name" value="MetI-like_sf"/>
</dbReference>
<evidence type="ECO:0000259" key="6">
    <source>
        <dbReference type="PROSITE" id="PS50928"/>
    </source>
</evidence>
<keyword evidence="3 5" id="KW-1133">Transmembrane helix</keyword>
<dbReference type="Proteomes" id="UP000657006">
    <property type="component" value="Unassembled WGS sequence"/>
</dbReference>
<feature type="transmembrane region" description="Helical" evidence="5">
    <location>
        <begin position="136"/>
        <end position="164"/>
    </location>
</feature>
<evidence type="ECO:0000256" key="4">
    <source>
        <dbReference type="ARBA" id="ARBA00023136"/>
    </source>
</evidence>
<feature type="domain" description="ABC transmembrane type-1" evidence="6">
    <location>
        <begin position="90"/>
        <end position="305"/>
    </location>
</feature>
<keyword evidence="8" id="KW-1185">Reference proteome</keyword>
<evidence type="ECO:0000256" key="1">
    <source>
        <dbReference type="ARBA" id="ARBA00004141"/>
    </source>
</evidence>
<comment type="subcellular location">
    <subcellularLocation>
        <location evidence="5">Cell membrane</location>
        <topology evidence="5">Multi-pass membrane protein</topology>
    </subcellularLocation>
    <subcellularLocation>
        <location evidence="1">Membrane</location>
        <topology evidence="1">Multi-pass membrane protein</topology>
    </subcellularLocation>
</comment>
<comment type="similarity">
    <text evidence="5">Belongs to the binding-protein-dependent transport system permease family.</text>
</comment>
<evidence type="ECO:0000256" key="3">
    <source>
        <dbReference type="ARBA" id="ARBA00022989"/>
    </source>
</evidence>
<dbReference type="PANTHER" id="PTHR43496">
    <property type="entry name" value="PROTEIN LPLB"/>
    <property type="match status" value="1"/>
</dbReference>
<feature type="transmembrane region" description="Helical" evidence="5">
    <location>
        <begin position="94"/>
        <end position="116"/>
    </location>
</feature>
<keyword evidence="5" id="KW-0813">Transport</keyword>
<dbReference type="InterPro" id="IPR000515">
    <property type="entry name" value="MetI-like"/>
</dbReference>
<dbReference type="Gene3D" id="1.10.3720.10">
    <property type="entry name" value="MetI-like"/>
    <property type="match status" value="1"/>
</dbReference>
<gene>
    <name evidence="7" type="ORF">H8730_13440</name>
</gene>
<dbReference type="Pfam" id="PF00528">
    <property type="entry name" value="BPD_transp_1"/>
    <property type="match status" value="1"/>
</dbReference>
<dbReference type="GO" id="GO:0055085">
    <property type="term" value="P:transmembrane transport"/>
    <property type="evidence" value="ECO:0007669"/>
    <property type="project" value="InterPro"/>
</dbReference>
<keyword evidence="4 5" id="KW-0472">Membrane</keyword>
<protein>
    <submittedName>
        <fullName evidence="7">Sugar ABC transporter permease</fullName>
    </submittedName>
</protein>
<evidence type="ECO:0000256" key="5">
    <source>
        <dbReference type="RuleBase" id="RU363032"/>
    </source>
</evidence>
<dbReference type="GO" id="GO:0005886">
    <property type="term" value="C:plasma membrane"/>
    <property type="evidence" value="ECO:0007669"/>
    <property type="project" value="UniProtKB-SubCell"/>
</dbReference>
<accession>A0A926DWI6</accession>
<evidence type="ECO:0000256" key="2">
    <source>
        <dbReference type="ARBA" id="ARBA00022692"/>
    </source>
</evidence>
<name>A0A926DWI6_9FIRM</name>
<dbReference type="AlphaFoldDB" id="A0A926DWI6"/>
<feature type="transmembrane region" description="Helical" evidence="5">
    <location>
        <begin position="176"/>
        <end position="203"/>
    </location>
</feature>
<keyword evidence="2 5" id="KW-0812">Transmembrane</keyword>
<reference evidence="7" key="1">
    <citation type="submission" date="2020-08" db="EMBL/GenBank/DDBJ databases">
        <title>Genome public.</title>
        <authorList>
            <person name="Liu C."/>
            <person name="Sun Q."/>
        </authorList>
    </citation>
    <scope>NUCLEOTIDE SEQUENCE</scope>
    <source>
        <strain evidence="7">NSJ-32</strain>
    </source>
</reference>
<feature type="transmembrane region" description="Helical" evidence="5">
    <location>
        <begin position="286"/>
        <end position="309"/>
    </location>
</feature>
<dbReference type="CDD" id="cd06261">
    <property type="entry name" value="TM_PBP2"/>
    <property type="match status" value="1"/>
</dbReference>